<dbReference type="AlphaFoldDB" id="A0AAV9J4Y7"/>
<evidence type="ECO:0000313" key="2">
    <source>
        <dbReference type="EMBL" id="KAK4540039.1"/>
    </source>
</evidence>
<proteinExistence type="predicted"/>
<dbReference type="Proteomes" id="UP001324427">
    <property type="component" value="Unassembled WGS sequence"/>
</dbReference>
<evidence type="ECO:0000313" key="3">
    <source>
        <dbReference type="Proteomes" id="UP001324427"/>
    </source>
</evidence>
<feature type="signal peptide" evidence="1">
    <location>
        <begin position="1"/>
        <end position="23"/>
    </location>
</feature>
<sequence>MHITTNLTALLALALTAAAPALAAPGHAARHIPYEIKVTRYSNRDCGIANQIPSERSVKITKIRGNKCKTFNPNDSTFMSYRYTHSGNGDDCLVTAYDGADCTGQAKAVDAVAGREACQNVAVWAEFRGRTHPPNMYITTKQALSAILAIALASPAMAKKANYKIKLGRYTDENCGSDSQIGKFDRLHNNKCKTWAHGAPFPYMLWAYNDEFDYTHHGVPAAYDDDDCLVTVYSEPQCQGQANPYDATNTATNCVKIAFGLEEAGVGRSVSVTCNGNKPDNV</sequence>
<gene>
    <name evidence="2" type="ORF">LTR36_009855</name>
</gene>
<feature type="chain" id="PRO_5043945155" evidence="1">
    <location>
        <begin position="24"/>
        <end position="282"/>
    </location>
</feature>
<accession>A0AAV9J4Y7</accession>
<keyword evidence="1" id="KW-0732">Signal</keyword>
<evidence type="ECO:0000256" key="1">
    <source>
        <dbReference type="SAM" id="SignalP"/>
    </source>
</evidence>
<name>A0AAV9J4Y7_9PEZI</name>
<protein>
    <submittedName>
        <fullName evidence="2">Uncharacterized protein</fullName>
    </submittedName>
</protein>
<dbReference type="EMBL" id="JAVFHQ010000076">
    <property type="protein sequence ID" value="KAK4540039.1"/>
    <property type="molecule type" value="Genomic_DNA"/>
</dbReference>
<keyword evidence="3" id="KW-1185">Reference proteome</keyword>
<organism evidence="2 3">
    <name type="scientific">Oleoguttula mirabilis</name>
    <dbReference type="NCBI Taxonomy" id="1507867"/>
    <lineage>
        <taxon>Eukaryota</taxon>
        <taxon>Fungi</taxon>
        <taxon>Dikarya</taxon>
        <taxon>Ascomycota</taxon>
        <taxon>Pezizomycotina</taxon>
        <taxon>Dothideomycetes</taxon>
        <taxon>Dothideomycetidae</taxon>
        <taxon>Mycosphaerellales</taxon>
        <taxon>Teratosphaeriaceae</taxon>
        <taxon>Oleoguttula</taxon>
    </lineage>
</organism>
<comment type="caution">
    <text evidence="2">The sequence shown here is derived from an EMBL/GenBank/DDBJ whole genome shotgun (WGS) entry which is preliminary data.</text>
</comment>
<reference evidence="2 3" key="1">
    <citation type="submission" date="2021-11" db="EMBL/GenBank/DDBJ databases">
        <title>Black yeast isolated from Biological Soil Crust.</title>
        <authorList>
            <person name="Kurbessoian T."/>
        </authorList>
    </citation>
    <scope>NUCLEOTIDE SEQUENCE [LARGE SCALE GENOMIC DNA]</scope>
    <source>
        <strain evidence="2 3">CCFEE 5522</strain>
    </source>
</reference>